<evidence type="ECO:0000313" key="4">
    <source>
        <dbReference type="EMBL" id="MXY34910.1"/>
    </source>
</evidence>
<feature type="region of interest" description="Disordered" evidence="3">
    <location>
        <begin position="1"/>
        <end position="20"/>
    </location>
</feature>
<name>A0A6B0Y5B7_9RHOB</name>
<dbReference type="InterPro" id="IPR013035">
    <property type="entry name" value="PEP_carboxykinase_C"/>
</dbReference>
<protein>
    <submittedName>
        <fullName evidence="4">Phosphoenolpyruvate carboxykinase (ATP)</fullName>
    </submittedName>
</protein>
<dbReference type="GO" id="GO:0005829">
    <property type="term" value="C:cytosol"/>
    <property type="evidence" value="ECO:0007669"/>
    <property type="project" value="TreeGrafter"/>
</dbReference>
<proteinExistence type="predicted"/>
<dbReference type="GO" id="GO:0005524">
    <property type="term" value="F:ATP binding"/>
    <property type="evidence" value="ECO:0007669"/>
    <property type="project" value="InterPro"/>
</dbReference>
<comment type="caution">
    <text evidence="4">The sequence shown here is derived from an EMBL/GenBank/DDBJ whole genome shotgun (WGS) entry which is preliminary data.</text>
</comment>
<dbReference type="Gene3D" id="3.90.228.20">
    <property type="match status" value="1"/>
</dbReference>
<dbReference type="PANTHER" id="PTHR30031:SF0">
    <property type="entry name" value="PHOSPHOENOLPYRUVATE CARBOXYKINASE (ATP)"/>
    <property type="match status" value="1"/>
</dbReference>
<dbReference type="PANTHER" id="PTHR30031">
    <property type="entry name" value="PHOSPHOENOLPYRUVATE CARBOXYKINASE ATP"/>
    <property type="match status" value="1"/>
</dbReference>
<dbReference type="Pfam" id="PF01293">
    <property type="entry name" value="PEPCK_ATP"/>
    <property type="match status" value="1"/>
</dbReference>
<keyword evidence="4" id="KW-0670">Pyruvate</keyword>
<keyword evidence="4" id="KW-0418">Kinase</keyword>
<sequence length="160" mass="17301">SGFTSKVAGTERGVTEPEPTFSTCFGAPFMPRRPETYGALLREKIARHGTTCWLVNTGWTGGAFGTGSRMPIKATRALLSAALDGSLVHSQFRKDANFGFEVPVSVTAGAVPDILLDPRRTWDDGAAYDAQAKKLIEMFARNFEQYEAHIDSAVKAVAIC</sequence>
<dbReference type="InterPro" id="IPR001272">
    <property type="entry name" value="PEP_carboxykinase_ATP"/>
</dbReference>
<keyword evidence="2" id="KW-0210">Decarboxylase</keyword>
<feature type="non-terminal residue" evidence="4">
    <location>
        <position position="1"/>
    </location>
</feature>
<gene>
    <name evidence="4" type="ORF">F4Y60_12670</name>
</gene>
<dbReference type="AlphaFoldDB" id="A0A6B0Y5B7"/>
<reference evidence="4" key="1">
    <citation type="submission" date="2019-09" db="EMBL/GenBank/DDBJ databases">
        <title>Characterisation of the sponge microbiome using genome-centric metagenomics.</title>
        <authorList>
            <person name="Engelberts J.P."/>
            <person name="Robbins S.J."/>
            <person name="De Goeij J.M."/>
            <person name="Aranda M."/>
            <person name="Bell S.C."/>
            <person name="Webster N.S."/>
        </authorList>
    </citation>
    <scope>NUCLEOTIDE SEQUENCE</scope>
    <source>
        <strain evidence="4">SB0664_bin_43</strain>
    </source>
</reference>
<evidence type="ECO:0000256" key="1">
    <source>
        <dbReference type="ARBA" id="ARBA00022432"/>
    </source>
</evidence>
<keyword evidence="2" id="KW-0456">Lyase</keyword>
<dbReference type="SUPFAM" id="SSF53795">
    <property type="entry name" value="PEP carboxykinase-like"/>
    <property type="match status" value="1"/>
</dbReference>
<keyword evidence="4" id="KW-0808">Transferase</keyword>
<organism evidence="4">
    <name type="scientific">Boseongicola sp. SB0664_bin_43</name>
    <dbReference type="NCBI Taxonomy" id="2604844"/>
    <lineage>
        <taxon>Bacteria</taxon>
        <taxon>Pseudomonadati</taxon>
        <taxon>Pseudomonadota</taxon>
        <taxon>Alphaproteobacteria</taxon>
        <taxon>Rhodobacterales</taxon>
        <taxon>Paracoccaceae</taxon>
        <taxon>Boseongicola</taxon>
    </lineage>
</organism>
<evidence type="ECO:0000256" key="3">
    <source>
        <dbReference type="SAM" id="MobiDB-lite"/>
    </source>
</evidence>
<dbReference type="GO" id="GO:0004612">
    <property type="term" value="F:phosphoenolpyruvate carboxykinase (ATP) activity"/>
    <property type="evidence" value="ECO:0007669"/>
    <property type="project" value="InterPro"/>
</dbReference>
<evidence type="ECO:0000256" key="2">
    <source>
        <dbReference type="ARBA" id="ARBA00022793"/>
    </source>
</evidence>
<dbReference type="GO" id="GO:0006094">
    <property type="term" value="P:gluconeogenesis"/>
    <property type="evidence" value="ECO:0007669"/>
    <property type="project" value="UniProtKB-KW"/>
</dbReference>
<keyword evidence="1" id="KW-0312">Gluconeogenesis</keyword>
<dbReference type="EMBL" id="VXRY01000520">
    <property type="protein sequence ID" value="MXY34910.1"/>
    <property type="molecule type" value="Genomic_DNA"/>
</dbReference>
<dbReference type="GO" id="GO:0016301">
    <property type="term" value="F:kinase activity"/>
    <property type="evidence" value="ECO:0007669"/>
    <property type="project" value="UniProtKB-KW"/>
</dbReference>
<accession>A0A6B0Y5B7</accession>